<feature type="compositionally biased region" description="Polar residues" evidence="6">
    <location>
        <begin position="1083"/>
        <end position="1096"/>
    </location>
</feature>
<organism evidence="8 9">
    <name type="scientific">Spodoptera frugiperda</name>
    <name type="common">Fall armyworm</name>
    <dbReference type="NCBI Taxonomy" id="7108"/>
    <lineage>
        <taxon>Eukaryota</taxon>
        <taxon>Metazoa</taxon>
        <taxon>Ecdysozoa</taxon>
        <taxon>Arthropoda</taxon>
        <taxon>Hexapoda</taxon>
        <taxon>Insecta</taxon>
        <taxon>Pterygota</taxon>
        <taxon>Neoptera</taxon>
        <taxon>Endopterygota</taxon>
        <taxon>Lepidoptera</taxon>
        <taxon>Glossata</taxon>
        <taxon>Ditrysia</taxon>
        <taxon>Noctuoidea</taxon>
        <taxon>Noctuidae</taxon>
        <taxon>Amphipyrinae</taxon>
        <taxon>Spodoptera</taxon>
    </lineage>
</organism>
<keyword evidence="2 5" id="KW-0378">Hydrolase</keyword>
<evidence type="ECO:0000313" key="8">
    <source>
        <dbReference type="Proteomes" id="UP000829999"/>
    </source>
</evidence>
<sequence>MITTSSRPRIPITMCQWSIVTIIYVVLVLNSYDAREISSPDAATLDNHVQSGNRTSRFLFDAIFGLEVPILEEQSVEDDEEDNVIKNCSCECGRANPLPRKMECGGSNQENRIVGGMPAGANRYPWMARIVYDGQFHCGASLLTKEYVLTAAHCVRKLKRSKIRVILGDHDQTITTESAAIMRAVTAIVRHRSFDPDSYNNDIALLKLRKPVNFSRIIKPVCLPPSGIDPSGKEGVVVGWGRTSEGGQLPAIVQEVRVPILSLNQCRGMKYRASRITSNMLCAGRASTDSCQGDSGGPLLLQQGDKYQIVGIVSWGVGCGRPGYPGVYTRITRYLPWLKANLRDTCLCGNARATSSPTKYHAPAERQNLNSNLEFLYFFTFLCLFFKTSNTMWKCLFILVLVALTFTCSEGDLVKDARGDYTKNIFGGFWGNRPPLIEANQPRTTCSCKCGERNEVSRIVGGDEAGINEFPWMARLSYFKRFYCGGMLINDRYVLTAAHCVKGFMWFMIKVTFGEHNRCNATTRPETRFVLRAIANKFTLTNFDNDIALLRLNERVPISETIKPICLPTNDKNLYVGVKAVASGWGTLTEEGKVSCTLQEVEVPVMSNQECRNTKYTASMITDNMLCAGYPKTGQKDSCQGDSGGPLITERKYDKRYELIGVVSWGNGCARVGYPGVYTRVTNYLDWIRENTQDGCYCTDLWLCYLFCFLCVFSSSSPLSLTKDDLVISQGSFRAPSHHVKREILPCEDCGCGERNEEARVVGGMESNVNSFPWLGRLIYEKAFGCAASLINDRFVISAAHCMKGFMWFLFRVKFGEHDRCDKNQQALMTRYVVKVIAHNFTLTDLSNDIALLKLNKPVEYSYAVKPVCLPTNDDKTYTSQTAIVAGWGAMNETGKWSCTVREAELPVLSNEACRNTNYNATKIKEVMMCAGFPETAHKDACTGDSGGPLITENDDHMYDLIGVVSWGYGCARKGYPGVYTRVTKYLDWIRDNTQEGCYCKYEEGVLEYLCHMDNLFFGLTKEDFLQLVFQYAESNHIPHPFKNETAGHDFYKGFIMRHPYLTLRQPEPTSIARARGFNKSQVGAENDTEPVNESVTEPTTEPAPEPTEYARKCNCRCGERNEASRIVGGVETAVNEFPWVARLSLNNKFYCGASLINDRYVLTAAHCVKTFMWFMIKVTLGEHNRCNTTHRPVTRFVVELVSHNFSFATFRDDIAVLKLNEPVQVTDTVKPVCLPKNDDKTYEGVKAMAAGWGTVAEGKNHSCYLQEVDLPILSNEACKNANYTSQMIGDGMLCAGYPEIGKKDTCQLRGTQTLHDQLGVVSWGIGCGRPGYPGVYTRVTKYVDWIRSIATSGCFCTEFDNVGVLLMHEPADVAEEEATLGVVRVAVSVRVAVVETVVTTPDEHGILEINSNFPITIYCRRNHSTDADDDGIFANCLPGIKYAHKMIKIWFVLCVVVSWANAAKVNTSCECGIAGHNRRIVGGTTVQPHAYPWLVSLMLGPKLHCGGAIITDLHILTAGHCITFGIHYRDLTVYVGMHDRLDTSYVSLRVENGVKHPHFTSNAVRDINDIAVLTLDSRLKFSEKVRPICLPEDSMDFRNLPLTVAGWGKTRQGALTSSRYLLETKVQIVDGEKCKKSAIYKDNLVIDTMMCAYSLGKDACQGDSGGPLFSTHRRSYNKKWYQVGIVSWGIDCAMPDYPGVYTIVGKYISWIKQQTEDGSYCV</sequence>
<dbReference type="CDD" id="cd00190">
    <property type="entry name" value="Tryp_SPc"/>
    <property type="match status" value="5"/>
</dbReference>
<evidence type="ECO:0000313" key="9">
    <source>
        <dbReference type="RefSeq" id="XP_050563118.1"/>
    </source>
</evidence>
<dbReference type="FunFam" id="2.40.10.10:FF:000006">
    <property type="entry name" value="Serine proteinase stubble"/>
    <property type="match status" value="5"/>
</dbReference>
<dbReference type="SMART" id="SM00020">
    <property type="entry name" value="Tryp_SPc"/>
    <property type="match status" value="5"/>
</dbReference>
<keyword evidence="8" id="KW-1185">Reference proteome</keyword>
<reference evidence="9" key="1">
    <citation type="submission" date="2025-08" db="UniProtKB">
        <authorList>
            <consortium name="RefSeq"/>
        </authorList>
    </citation>
    <scope>IDENTIFICATION</scope>
    <source>
        <tissue evidence="9">Whole larval tissue</tissue>
    </source>
</reference>
<dbReference type="InterPro" id="IPR001314">
    <property type="entry name" value="Peptidase_S1A"/>
</dbReference>
<dbReference type="PROSITE" id="PS00135">
    <property type="entry name" value="TRYPSIN_SER"/>
    <property type="match status" value="4"/>
</dbReference>
<dbReference type="InterPro" id="IPR043504">
    <property type="entry name" value="Peptidase_S1_PA_chymotrypsin"/>
</dbReference>
<feature type="domain" description="Peptidase S1" evidence="7">
    <location>
        <begin position="1481"/>
        <end position="1717"/>
    </location>
</feature>
<dbReference type="OrthoDB" id="546450at2759"/>
<dbReference type="PRINTS" id="PR00722">
    <property type="entry name" value="CHYMOTRYPSIN"/>
</dbReference>
<dbReference type="GO" id="GO:0006508">
    <property type="term" value="P:proteolysis"/>
    <property type="evidence" value="ECO:0007669"/>
    <property type="project" value="UniProtKB-KW"/>
</dbReference>
<keyword evidence="4" id="KW-1015">Disulfide bond</keyword>
<dbReference type="Pfam" id="PF00089">
    <property type="entry name" value="Trypsin"/>
    <property type="match status" value="5"/>
</dbReference>
<evidence type="ECO:0000256" key="2">
    <source>
        <dbReference type="ARBA" id="ARBA00022801"/>
    </source>
</evidence>
<feature type="domain" description="Peptidase S1" evidence="7">
    <location>
        <begin position="113"/>
        <end position="343"/>
    </location>
</feature>
<evidence type="ECO:0000256" key="5">
    <source>
        <dbReference type="RuleBase" id="RU363034"/>
    </source>
</evidence>
<feature type="domain" description="Peptidase S1" evidence="7">
    <location>
        <begin position="761"/>
        <end position="995"/>
    </location>
</feature>
<evidence type="ECO:0000256" key="4">
    <source>
        <dbReference type="ARBA" id="ARBA00023157"/>
    </source>
</evidence>
<protein>
    <submittedName>
        <fullName evidence="9">Transmembrane protease serine 9-like</fullName>
    </submittedName>
</protein>
<dbReference type="Proteomes" id="UP000829999">
    <property type="component" value="Chromosome 30"/>
</dbReference>
<name>A0A9R0EDF8_SPOFR</name>
<feature type="region of interest" description="Disordered" evidence="6">
    <location>
        <begin position="1083"/>
        <end position="1108"/>
    </location>
</feature>
<evidence type="ECO:0000256" key="3">
    <source>
        <dbReference type="ARBA" id="ARBA00022825"/>
    </source>
</evidence>
<dbReference type="PROSITE" id="PS50240">
    <property type="entry name" value="TRYPSIN_DOM"/>
    <property type="match status" value="5"/>
</dbReference>
<dbReference type="InterPro" id="IPR018114">
    <property type="entry name" value="TRYPSIN_HIS"/>
</dbReference>
<evidence type="ECO:0000256" key="1">
    <source>
        <dbReference type="ARBA" id="ARBA00022670"/>
    </source>
</evidence>
<dbReference type="InterPro" id="IPR001254">
    <property type="entry name" value="Trypsin_dom"/>
</dbReference>
<proteinExistence type="predicted"/>
<dbReference type="PANTHER" id="PTHR24252">
    <property type="entry name" value="ACROSIN-RELATED"/>
    <property type="match status" value="1"/>
</dbReference>
<dbReference type="InterPro" id="IPR033116">
    <property type="entry name" value="TRYPSIN_SER"/>
</dbReference>
<evidence type="ECO:0000259" key="7">
    <source>
        <dbReference type="PROSITE" id="PS50240"/>
    </source>
</evidence>
<dbReference type="GeneID" id="118270083"/>
<feature type="domain" description="Peptidase S1" evidence="7">
    <location>
        <begin position="459"/>
        <end position="693"/>
    </location>
</feature>
<dbReference type="InterPro" id="IPR009003">
    <property type="entry name" value="Peptidase_S1_PA"/>
</dbReference>
<dbReference type="Gene3D" id="2.40.10.10">
    <property type="entry name" value="Trypsin-like serine proteases"/>
    <property type="match status" value="5"/>
</dbReference>
<keyword evidence="3 5" id="KW-0720">Serine protease</keyword>
<dbReference type="PROSITE" id="PS00134">
    <property type="entry name" value="TRYPSIN_HIS"/>
    <property type="match status" value="5"/>
</dbReference>
<evidence type="ECO:0000256" key="6">
    <source>
        <dbReference type="SAM" id="MobiDB-lite"/>
    </source>
</evidence>
<feature type="domain" description="Peptidase S1" evidence="7">
    <location>
        <begin position="1127"/>
        <end position="1352"/>
    </location>
</feature>
<gene>
    <name evidence="9" type="primary">LOC118270083</name>
</gene>
<dbReference type="RefSeq" id="XP_050563118.1">
    <property type="nucleotide sequence ID" value="XM_050707161.1"/>
</dbReference>
<dbReference type="GO" id="GO:0004252">
    <property type="term" value="F:serine-type endopeptidase activity"/>
    <property type="evidence" value="ECO:0007669"/>
    <property type="project" value="InterPro"/>
</dbReference>
<accession>A0A9R0EDF8</accession>
<dbReference type="SUPFAM" id="SSF50494">
    <property type="entry name" value="Trypsin-like serine proteases"/>
    <property type="match status" value="5"/>
</dbReference>
<dbReference type="PANTHER" id="PTHR24252:SF7">
    <property type="entry name" value="HYALIN"/>
    <property type="match status" value="1"/>
</dbReference>
<keyword evidence="1 5" id="KW-0645">Protease</keyword>